<evidence type="ECO:0000256" key="2">
    <source>
        <dbReference type="ARBA" id="ARBA00022792"/>
    </source>
</evidence>
<dbReference type="PANTHER" id="PTHR11504:SF0">
    <property type="entry name" value="CYTOCHROME C OXIDASE SUBUNIT"/>
    <property type="match status" value="1"/>
</dbReference>
<dbReference type="Pfam" id="PF02046">
    <property type="entry name" value="COX6A"/>
    <property type="match status" value="1"/>
</dbReference>
<comment type="similarity">
    <text evidence="6">Belongs to the cytochrome c oxidase subunit 6A family.</text>
</comment>
<comment type="subcellular location">
    <subcellularLocation>
        <location evidence="1">Mitochondrion inner membrane</location>
    </subcellularLocation>
</comment>
<dbReference type="EMBL" id="JASJQH010000169">
    <property type="protein sequence ID" value="KAK9766295.1"/>
    <property type="molecule type" value="Genomic_DNA"/>
</dbReference>
<evidence type="ECO:0000256" key="6">
    <source>
        <dbReference type="RuleBase" id="RU004396"/>
    </source>
</evidence>
<evidence type="ECO:0000256" key="5">
    <source>
        <dbReference type="ARBA" id="ARBA00023136"/>
    </source>
</evidence>
<evidence type="ECO:0000256" key="4">
    <source>
        <dbReference type="ARBA" id="ARBA00023128"/>
    </source>
</evidence>
<name>A0ABR2WXS0_9FUNG</name>
<evidence type="ECO:0000313" key="7">
    <source>
        <dbReference type="EMBL" id="KAK9766295.1"/>
    </source>
</evidence>
<protein>
    <submittedName>
        <fullName evidence="7">Cytochrome c oxidase subunit 6A</fullName>
    </submittedName>
</protein>
<reference evidence="7 8" key="1">
    <citation type="submission" date="2023-04" db="EMBL/GenBank/DDBJ databases">
        <title>Genome of Basidiobolus ranarum AG-B5.</title>
        <authorList>
            <person name="Stajich J.E."/>
            <person name="Carter-House D."/>
            <person name="Gryganskyi A."/>
        </authorList>
    </citation>
    <scope>NUCLEOTIDE SEQUENCE [LARGE SCALE GENOMIC DNA]</scope>
    <source>
        <strain evidence="7 8">AG-B5</strain>
    </source>
</reference>
<dbReference type="InterPro" id="IPR001349">
    <property type="entry name" value="Cyt_c_oxidase_su6a"/>
</dbReference>
<keyword evidence="5" id="KW-0472">Membrane</keyword>
<dbReference type="InterPro" id="IPR036418">
    <property type="entry name" value="Cyt_c_oxidase_su6a_sf"/>
</dbReference>
<keyword evidence="2" id="KW-0999">Mitochondrion inner membrane</keyword>
<evidence type="ECO:0000256" key="3">
    <source>
        <dbReference type="ARBA" id="ARBA00022946"/>
    </source>
</evidence>
<evidence type="ECO:0000256" key="1">
    <source>
        <dbReference type="ARBA" id="ARBA00004273"/>
    </source>
</evidence>
<keyword evidence="4" id="KW-0496">Mitochondrion</keyword>
<keyword evidence="8" id="KW-1185">Reference proteome</keyword>
<dbReference type="SUPFAM" id="SSF81411">
    <property type="entry name" value="Mitochondrial cytochrome c oxidase subunit VIa"/>
    <property type="match status" value="1"/>
</dbReference>
<accession>A0ABR2WXS0</accession>
<sequence>MPLVRRLLTTTLQGPSKRLYSSGVQSNYAQHLEHVHDHARQSAENWRKISLYVCGPLIGIAAYNAYRLLKEHEEHLEHEPLKFVAYPYIRIRNKPFPWEDSDHTLFHNPKVNLDPPAE</sequence>
<dbReference type="Proteomes" id="UP001479436">
    <property type="component" value="Unassembled WGS sequence"/>
</dbReference>
<evidence type="ECO:0000313" key="8">
    <source>
        <dbReference type="Proteomes" id="UP001479436"/>
    </source>
</evidence>
<dbReference type="PIRSF" id="PIRSF000277">
    <property type="entry name" value="COX6A1"/>
    <property type="match status" value="1"/>
</dbReference>
<gene>
    <name evidence="7" type="primary">COX6A_2</name>
    <name evidence="7" type="ORF">K7432_004726</name>
</gene>
<dbReference type="PANTHER" id="PTHR11504">
    <property type="entry name" value="CYTOCHROME C OXIDASE POLYPEPTIDE VIA"/>
    <property type="match status" value="1"/>
</dbReference>
<organism evidence="7 8">
    <name type="scientific">Basidiobolus ranarum</name>
    <dbReference type="NCBI Taxonomy" id="34480"/>
    <lineage>
        <taxon>Eukaryota</taxon>
        <taxon>Fungi</taxon>
        <taxon>Fungi incertae sedis</taxon>
        <taxon>Zoopagomycota</taxon>
        <taxon>Entomophthoromycotina</taxon>
        <taxon>Basidiobolomycetes</taxon>
        <taxon>Basidiobolales</taxon>
        <taxon>Basidiobolaceae</taxon>
        <taxon>Basidiobolus</taxon>
    </lineage>
</organism>
<keyword evidence="3" id="KW-0809">Transit peptide</keyword>
<proteinExistence type="inferred from homology"/>
<comment type="caution">
    <text evidence="7">The sequence shown here is derived from an EMBL/GenBank/DDBJ whole genome shotgun (WGS) entry which is preliminary data.</text>
</comment>
<dbReference type="Gene3D" id="4.10.95.10">
    <property type="entry name" value="Cytochrome c oxidase, subunit VIa"/>
    <property type="match status" value="1"/>
</dbReference>